<sequence length="76" mass="8939">MQLNARARARTKKEDYVLLNTSNRSYHSLVSLYTGLKRVKSLEKRDRNNSANNRNCVRKHSFIVCRIFQLRVGMPD</sequence>
<proteinExistence type="predicted"/>
<reference evidence="1" key="1">
    <citation type="journal article" date="2022" name="bioRxiv">
        <title>Sequencing and chromosome-scale assembly of the giantPleurodeles waltlgenome.</title>
        <authorList>
            <person name="Brown T."/>
            <person name="Elewa A."/>
            <person name="Iarovenko S."/>
            <person name="Subramanian E."/>
            <person name="Araus A.J."/>
            <person name="Petzold A."/>
            <person name="Susuki M."/>
            <person name="Suzuki K.-i.T."/>
            <person name="Hayashi T."/>
            <person name="Toyoda A."/>
            <person name="Oliveira C."/>
            <person name="Osipova E."/>
            <person name="Leigh N.D."/>
            <person name="Simon A."/>
            <person name="Yun M.H."/>
        </authorList>
    </citation>
    <scope>NUCLEOTIDE SEQUENCE</scope>
    <source>
        <strain evidence="1">20211129_DDA</strain>
        <tissue evidence="1">Liver</tissue>
    </source>
</reference>
<accession>A0AAV7SYX9</accession>
<organism evidence="1 2">
    <name type="scientific">Pleurodeles waltl</name>
    <name type="common">Iberian ribbed newt</name>
    <dbReference type="NCBI Taxonomy" id="8319"/>
    <lineage>
        <taxon>Eukaryota</taxon>
        <taxon>Metazoa</taxon>
        <taxon>Chordata</taxon>
        <taxon>Craniata</taxon>
        <taxon>Vertebrata</taxon>
        <taxon>Euteleostomi</taxon>
        <taxon>Amphibia</taxon>
        <taxon>Batrachia</taxon>
        <taxon>Caudata</taxon>
        <taxon>Salamandroidea</taxon>
        <taxon>Salamandridae</taxon>
        <taxon>Pleurodelinae</taxon>
        <taxon>Pleurodeles</taxon>
    </lineage>
</organism>
<comment type="caution">
    <text evidence="1">The sequence shown here is derived from an EMBL/GenBank/DDBJ whole genome shotgun (WGS) entry which is preliminary data.</text>
</comment>
<evidence type="ECO:0000313" key="2">
    <source>
        <dbReference type="Proteomes" id="UP001066276"/>
    </source>
</evidence>
<gene>
    <name evidence="1" type="ORF">NDU88_001072</name>
</gene>
<dbReference type="Proteomes" id="UP001066276">
    <property type="component" value="Chromosome 4_1"/>
</dbReference>
<protein>
    <submittedName>
        <fullName evidence="1">Uncharacterized protein</fullName>
    </submittedName>
</protein>
<dbReference type="AlphaFoldDB" id="A0AAV7SYX9"/>
<name>A0AAV7SYX9_PLEWA</name>
<keyword evidence="2" id="KW-1185">Reference proteome</keyword>
<evidence type="ECO:0000313" key="1">
    <source>
        <dbReference type="EMBL" id="KAJ1169166.1"/>
    </source>
</evidence>
<dbReference type="EMBL" id="JANPWB010000007">
    <property type="protein sequence ID" value="KAJ1169166.1"/>
    <property type="molecule type" value="Genomic_DNA"/>
</dbReference>